<evidence type="ECO:0008006" key="3">
    <source>
        <dbReference type="Google" id="ProtNLM"/>
    </source>
</evidence>
<organism evidence="1 2">
    <name type="scientific">Rhinocladiella mackenziei CBS 650.93</name>
    <dbReference type="NCBI Taxonomy" id="1442369"/>
    <lineage>
        <taxon>Eukaryota</taxon>
        <taxon>Fungi</taxon>
        <taxon>Dikarya</taxon>
        <taxon>Ascomycota</taxon>
        <taxon>Pezizomycotina</taxon>
        <taxon>Eurotiomycetes</taxon>
        <taxon>Chaetothyriomycetidae</taxon>
        <taxon>Chaetothyriales</taxon>
        <taxon>Herpotrichiellaceae</taxon>
        <taxon>Rhinocladiella</taxon>
    </lineage>
</organism>
<sequence>MAALDTTSFPEVLKEVQQMIPQSFPQNSWYIMVATSLAAAGKGDMFGDLYQYALAQAKFDEVYRQNLSIRLREVIIKSWTLIGMPRAIAASYSLQAADQEDGEAGNIRRARLINEPDLPSQRSQSWFKQAFQDMEPKIFSRFSHHSELEWTLRYVVYGYFLGDLSVLTPIENEFVVLASVLPAGGSPSITHMKILRQLGVSARDGEVFLDICKKVSQWAGIDTTSWPSYEAIES</sequence>
<dbReference type="Proteomes" id="UP000053617">
    <property type="component" value="Unassembled WGS sequence"/>
</dbReference>
<dbReference type="VEuPathDB" id="FungiDB:Z518_06460"/>
<proteinExistence type="predicted"/>
<dbReference type="AlphaFoldDB" id="A0A0D2H5B0"/>
<reference evidence="1 2" key="1">
    <citation type="submission" date="2015-01" db="EMBL/GenBank/DDBJ databases">
        <title>The Genome Sequence of Rhinocladiella mackenzie CBS 650.93.</title>
        <authorList>
            <consortium name="The Broad Institute Genomics Platform"/>
            <person name="Cuomo C."/>
            <person name="de Hoog S."/>
            <person name="Gorbushina A."/>
            <person name="Stielow B."/>
            <person name="Teixiera M."/>
            <person name="Abouelleil A."/>
            <person name="Chapman S.B."/>
            <person name="Priest M."/>
            <person name="Young S.K."/>
            <person name="Wortman J."/>
            <person name="Nusbaum C."/>
            <person name="Birren B."/>
        </authorList>
    </citation>
    <scope>NUCLEOTIDE SEQUENCE [LARGE SCALE GENOMIC DNA]</scope>
    <source>
        <strain evidence="1 2">CBS 650.93</strain>
    </source>
</reference>
<dbReference type="InterPro" id="IPR029032">
    <property type="entry name" value="AhpD-like"/>
</dbReference>
<evidence type="ECO:0000313" key="1">
    <source>
        <dbReference type="EMBL" id="KIX05588.1"/>
    </source>
</evidence>
<accession>A0A0D2H5B0</accession>
<keyword evidence="2" id="KW-1185">Reference proteome</keyword>
<dbReference type="HOGENOM" id="CLU_065389_1_1_1"/>
<dbReference type="EMBL" id="KN847478">
    <property type="protein sequence ID" value="KIX05588.1"/>
    <property type="molecule type" value="Genomic_DNA"/>
</dbReference>
<dbReference type="STRING" id="1442369.A0A0D2H5B0"/>
<dbReference type="PANTHER" id="PTHR28180">
    <property type="entry name" value="CONSERVED MITOCHONDRIAL PROTEIN-RELATED"/>
    <property type="match status" value="1"/>
</dbReference>
<dbReference type="Gene3D" id="1.20.1290.10">
    <property type="entry name" value="AhpD-like"/>
    <property type="match status" value="1"/>
</dbReference>
<dbReference type="GeneID" id="25294531"/>
<dbReference type="RefSeq" id="XP_013272724.1">
    <property type="nucleotide sequence ID" value="XM_013417270.1"/>
</dbReference>
<dbReference type="OrthoDB" id="5537330at2759"/>
<evidence type="ECO:0000313" key="2">
    <source>
        <dbReference type="Proteomes" id="UP000053617"/>
    </source>
</evidence>
<dbReference type="InterPro" id="IPR052999">
    <property type="entry name" value="PTS1_Protein"/>
</dbReference>
<gene>
    <name evidence="1" type="ORF">Z518_06460</name>
</gene>
<protein>
    <recommendedName>
        <fullName evidence="3">Carboxymuconolactone decarboxylase-like domain-containing protein</fullName>
    </recommendedName>
</protein>
<name>A0A0D2H5B0_9EURO</name>